<dbReference type="AlphaFoldDB" id="A0AAE1DES1"/>
<gene>
    <name evidence="1" type="ORF">RRG08_016909</name>
</gene>
<accession>A0AAE1DES1</accession>
<organism evidence="1 2">
    <name type="scientific">Elysia crispata</name>
    <name type="common">lettuce slug</name>
    <dbReference type="NCBI Taxonomy" id="231223"/>
    <lineage>
        <taxon>Eukaryota</taxon>
        <taxon>Metazoa</taxon>
        <taxon>Spiralia</taxon>
        <taxon>Lophotrochozoa</taxon>
        <taxon>Mollusca</taxon>
        <taxon>Gastropoda</taxon>
        <taxon>Heterobranchia</taxon>
        <taxon>Euthyneura</taxon>
        <taxon>Panpulmonata</taxon>
        <taxon>Sacoglossa</taxon>
        <taxon>Placobranchoidea</taxon>
        <taxon>Plakobranchidae</taxon>
        <taxon>Elysia</taxon>
    </lineage>
</organism>
<proteinExistence type="predicted"/>
<evidence type="ECO:0000313" key="1">
    <source>
        <dbReference type="EMBL" id="KAK3768014.1"/>
    </source>
</evidence>
<evidence type="ECO:0000313" key="2">
    <source>
        <dbReference type="Proteomes" id="UP001283361"/>
    </source>
</evidence>
<keyword evidence="2" id="KW-1185">Reference proteome</keyword>
<protein>
    <submittedName>
        <fullName evidence="1">Uncharacterized protein</fullName>
    </submittedName>
</protein>
<reference evidence="1" key="1">
    <citation type="journal article" date="2023" name="G3 (Bethesda)">
        <title>A reference genome for the long-term kleptoplast-retaining sea slug Elysia crispata morphotype clarki.</title>
        <authorList>
            <person name="Eastman K.E."/>
            <person name="Pendleton A.L."/>
            <person name="Shaikh M.A."/>
            <person name="Suttiyut T."/>
            <person name="Ogas R."/>
            <person name="Tomko P."/>
            <person name="Gavelis G."/>
            <person name="Widhalm J.R."/>
            <person name="Wisecaver J.H."/>
        </authorList>
    </citation>
    <scope>NUCLEOTIDE SEQUENCE</scope>
    <source>
        <strain evidence="1">ECLA1</strain>
    </source>
</reference>
<sequence>MRNATRRNLSSSLTSTVSAGSMEQFSMLKGAGRCLVFSDIPTKSHFSRNIVAVRLTQSIIDWAPGVFTIYFLPLFSKDRVPYCDKSPVWPLHRVLSGITVSDPPARMPEDVFREDPEINVMWSAGDGLTIQAVLYEIGTNRCFRPEEYFLSSAHGVDGVAIGVPSLDNIISEIKRA</sequence>
<comment type="caution">
    <text evidence="1">The sequence shown here is derived from an EMBL/GenBank/DDBJ whole genome shotgun (WGS) entry which is preliminary data.</text>
</comment>
<name>A0AAE1DES1_9GAST</name>
<dbReference type="Proteomes" id="UP001283361">
    <property type="component" value="Unassembled WGS sequence"/>
</dbReference>
<dbReference type="EMBL" id="JAWDGP010004080">
    <property type="protein sequence ID" value="KAK3768014.1"/>
    <property type="molecule type" value="Genomic_DNA"/>
</dbReference>